<feature type="compositionally biased region" description="Low complexity" evidence="1">
    <location>
        <begin position="160"/>
        <end position="172"/>
    </location>
</feature>
<sequence>MLLIFESSHKLSTFQANLLRFVRCTCPPAMCTCVPTNDSTQVSCSCIPPEECACSAQEQQQDCIPICQDVCQAQCTGQTCGPLCQSICTDSCTSATLLIQQNSTATDVLPAEGDSSTSTLSTASDFEQGLSTTAVGDPTTGTFSPTSDFEQGLSTSAVGDPTTSTFPPTSDFEQGMSTSADGNNETENAQQMLSPYPQAGDQTTTDMSSQSTSSVIPLQTDQPLTPSTDQTTPSDPSDATDALEQESTSATQQPTNESQPTEQTVQPKATNETNPIQPVSYPGCTICFQFQQQPYQQTYQPYIQQPYYSAPQVYSMPQPQPQYYSPPQTYAQPQQACPSCMVSEFILLFPICSMNKACSTAYHGSLSHSKCQSQQRKVVSVKTLGVWIFPGVNSESPIQCTGTRLSFPGSLNRYKFK</sequence>
<organism evidence="2 3">
    <name type="scientific">Ascaris lumbricoides</name>
    <name type="common">Giant roundworm</name>
    <dbReference type="NCBI Taxonomy" id="6252"/>
    <lineage>
        <taxon>Eukaryota</taxon>
        <taxon>Metazoa</taxon>
        <taxon>Ecdysozoa</taxon>
        <taxon>Nematoda</taxon>
        <taxon>Chromadorea</taxon>
        <taxon>Rhabditida</taxon>
        <taxon>Spirurina</taxon>
        <taxon>Ascaridomorpha</taxon>
        <taxon>Ascaridoidea</taxon>
        <taxon>Ascarididae</taxon>
        <taxon>Ascaris</taxon>
    </lineage>
</organism>
<dbReference type="WBParaSite" id="ALUE_0001554101-mRNA-1">
    <property type="protein sequence ID" value="ALUE_0001554101-mRNA-1"/>
    <property type="gene ID" value="ALUE_0001554101"/>
</dbReference>
<evidence type="ECO:0000313" key="2">
    <source>
        <dbReference type="Proteomes" id="UP000036681"/>
    </source>
</evidence>
<keyword evidence="2" id="KW-1185">Reference proteome</keyword>
<feature type="compositionally biased region" description="Polar residues" evidence="1">
    <location>
        <begin position="130"/>
        <end position="157"/>
    </location>
</feature>
<evidence type="ECO:0000256" key="1">
    <source>
        <dbReference type="SAM" id="MobiDB-lite"/>
    </source>
</evidence>
<feature type="compositionally biased region" description="Polar residues" evidence="1">
    <location>
        <begin position="175"/>
        <end position="193"/>
    </location>
</feature>
<dbReference type="Proteomes" id="UP000036681">
    <property type="component" value="Unplaced"/>
</dbReference>
<dbReference type="AlphaFoldDB" id="A0A0M3ICD9"/>
<feature type="region of interest" description="Disordered" evidence="1">
    <location>
        <begin position="130"/>
        <end position="276"/>
    </location>
</feature>
<reference evidence="3" key="1">
    <citation type="submission" date="2017-02" db="UniProtKB">
        <authorList>
            <consortium name="WormBaseParasite"/>
        </authorList>
    </citation>
    <scope>IDENTIFICATION</scope>
</reference>
<name>A0A0M3ICD9_ASCLU</name>
<feature type="compositionally biased region" description="Polar residues" evidence="1">
    <location>
        <begin position="245"/>
        <end position="276"/>
    </location>
</feature>
<evidence type="ECO:0000313" key="3">
    <source>
        <dbReference type="WBParaSite" id="ALUE_0001554101-mRNA-1"/>
    </source>
</evidence>
<accession>A0A0M3ICD9</accession>
<protein>
    <submittedName>
        <fullName evidence="3">Uncharacterized protein</fullName>
    </submittedName>
</protein>
<feature type="compositionally biased region" description="Low complexity" evidence="1">
    <location>
        <begin position="201"/>
        <end position="240"/>
    </location>
</feature>
<proteinExistence type="predicted"/>